<dbReference type="PANTHER" id="PTHR24251">
    <property type="entry name" value="OVOCHYMASE-RELATED"/>
    <property type="match status" value="1"/>
</dbReference>
<evidence type="ECO:0000256" key="1">
    <source>
        <dbReference type="ARBA" id="ARBA00022737"/>
    </source>
</evidence>
<comment type="caution">
    <text evidence="3">Lacks conserved residue(s) required for the propagation of feature annotation.</text>
</comment>
<organism evidence="5 6">
    <name type="scientific">Stichopus japonicus</name>
    <name type="common">Sea cucumber</name>
    <dbReference type="NCBI Taxonomy" id="307972"/>
    <lineage>
        <taxon>Eukaryota</taxon>
        <taxon>Metazoa</taxon>
        <taxon>Echinodermata</taxon>
        <taxon>Eleutherozoa</taxon>
        <taxon>Echinozoa</taxon>
        <taxon>Holothuroidea</taxon>
        <taxon>Aspidochirotacea</taxon>
        <taxon>Aspidochirotida</taxon>
        <taxon>Stichopodidae</taxon>
        <taxon>Apostichopus</taxon>
    </lineage>
</organism>
<evidence type="ECO:0000256" key="3">
    <source>
        <dbReference type="PROSITE-ProRule" id="PRU00059"/>
    </source>
</evidence>
<dbReference type="InterPro" id="IPR000859">
    <property type="entry name" value="CUB_dom"/>
</dbReference>
<dbReference type="Gene3D" id="2.60.120.290">
    <property type="entry name" value="Spermadhesin, CUB domain"/>
    <property type="match status" value="1"/>
</dbReference>
<dbReference type="EMBL" id="MRZV01001286">
    <property type="protein sequence ID" value="PIK39024.1"/>
    <property type="molecule type" value="Genomic_DNA"/>
</dbReference>
<gene>
    <name evidence="5" type="ORF">BSL78_24138</name>
</gene>
<feature type="domain" description="CUB" evidence="4">
    <location>
        <begin position="140"/>
        <end position="224"/>
    </location>
</feature>
<dbReference type="AlphaFoldDB" id="A0A2G8JTE0"/>
<evidence type="ECO:0000256" key="2">
    <source>
        <dbReference type="ARBA" id="ARBA00023157"/>
    </source>
</evidence>
<dbReference type="Proteomes" id="UP000230750">
    <property type="component" value="Unassembled WGS sequence"/>
</dbReference>
<reference evidence="5 6" key="1">
    <citation type="journal article" date="2017" name="PLoS Biol.">
        <title>The sea cucumber genome provides insights into morphological evolution and visceral regeneration.</title>
        <authorList>
            <person name="Zhang X."/>
            <person name="Sun L."/>
            <person name="Yuan J."/>
            <person name="Sun Y."/>
            <person name="Gao Y."/>
            <person name="Zhang L."/>
            <person name="Li S."/>
            <person name="Dai H."/>
            <person name="Hamel J.F."/>
            <person name="Liu C."/>
            <person name="Yu Y."/>
            <person name="Liu S."/>
            <person name="Lin W."/>
            <person name="Guo K."/>
            <person name="Jin S."/>
            <person name="Xu P."/>
            <person name="Storey K.B."/>
            <person name="Huan P."/>
            <person name="Zhang T."/>
            <person name="Zhou Y."/>
            <person name="Zhang J."/>
            <person name="Lin C."/>
            <person name="Li X."/>
            <person name="Xing L."/>
            <person name="Huo D."/>
            <person name="Sun M."/>
            <person name="Wang L."/>
            <person name="Mercier A."/>
            <person name="Li F."/>
            <person name="Yang H."/>
            <person name="Xiang J."/>
        </authorList>
    </citation>
    <scope>NUCLEOTIDE SEQUENCE [LARGE SCALE GENOMIC DNA]</scope>
    <source>
        <strain evidence="5">Shaxun</strain>
        <tissue evidence="5">Muscle</tissue>
    </source>
</reference>
<evidence type="ECO:0000313" key="6">
    <source>
        <dbReference type="Proteomes" id="UP000230750"/>
    </source>
</evidence>
<keyword evidence="6" id="KW-1185">Reference proteome</keyword>
<dbReference type="PROSITE" id="PS01180">
    <property type="entry name" value="CUB"/>
    <property type="match status" value="1"/>
</dbReference>
<evidence type="ECO:0000259" key="4">
    <source>
        <dbReference type="PROSITE" id="PS01180"/>
    </source>
</evidence>
<dbReference type="OrthoDB" id="6128308at2759"/>
<name>A0A2G8JTE0_STIJA</name>
<protein>
    <submittedName>
        <fullName evidence="5">Putative tolloid-like protein 2</fullName>
    </submittedName>
</protein>
<keyword evidence="2" id="KW-1015">Disulfide bond</keyword>
<dbReference type="InterPro" id="IPR035914">
    <property type="entry name" value="Sperma_CUB_dom_sf"/>
</dbReference>
<dbReference type="SUPFAM" id="SSF49854">
    <property type="entry name" value="Spermadhesin, CUB domain"/>
    <property type="match status" value="1"/>
</dbReference>
<comment type="caution">
    <text evidence="5">The sequence shown here is derived from an EMBL/GenBank/DDBJ whole genome shotgun (WGS) entry which is preliminary data.</text>
</comment>
<evidence type="ECO:0000313" key="5">
    <source>
        <dbReference type="EMBL" id="PIK39024.1"/>
    </source>
</evidence>
<proteinExistence type="predicted"/>
<accession>A0A2G8JTE0</accession>
<keyword evidence="1" id="KW-0677">Repeat</keyword>
<sequence>MMINSFHHTIKFTAEFSGHNVHFLDTTVTLQNGSPEQTCAINPRTSTTTFYQAVAIHVTVPEIFRKLKRCAFDAFAPLKSILIPTPNNYMSQHILNRQYFLGTIENAIKTAKSKSRTETLTFLAILMTFCWQVPPSMSACNITISTNGGNITSPNYPDEYGSHVTCWYLVIAPDLTTVTLSFSSFKVEAGSSLFGGRCRYDSLSVSSRISINGFMIQIAIVRVT</sequence>
<dbReference type="CDD" id="cd00041">
    <property type="entry name" value="CUB"/>
    <property type="match status" value="1"/>
</dbReference>
<dbReference type="Pfam" id="PF00431">
    <property type="entry name" value="CUB"/>
    <property type="match status" value="1"/>
</dbReference>